<reference evidence="4 5" key="1">
    <citation type="submission" date="2019-05" db="EMBL/GenBank/DDBJ databases">
        <authorList>
            <person name="Qu J.-H."/>
        </authorList>
    </citation>
    <scope>NUCLEOTIDE SEQUENCE [LARGE SCALE GENOMIC DNA]</scope>
    <source>
        <strain evidence="4 5">NS28</strain>
    </source>
</reference>
<feature type="domain" description="Protein FecR C-terminal" evidence="3">
    <location>
        <begin position="293"/>
        <end position="360"/>
    </location>
</feature>
<dbReference type="GO" id="GO:0016989">
    <property type="term" value="F:sigma factor antagonist activity"/>
    <property type="evidence" value="ECO:0007669"/>
    <property type="project" value="TreeGrafter"/>
</dbReference>
<dbReference type="InterPro" id="IPR012373">
    <property type="entry name" value="Ferrdict_sens_TM"/>
</dbReference>
<name>A0A5M8QYW0_9BACT</name>
<evidence type="ECO:0000256" key="1">
    <source>
        <dbReference type="SAM" id="Phobius"/>
    </source>
</evidence>
<dbReference type="PANTHER" id="PTHR30273:SF2">
    <property type="entry name" value="PROTEIN FECR"/>
    <property type="match status" value="1"/>
</dbReference>
<dbReference type="InterPro" id="IPR032508">
    <property type="entry name" value="FecR_C"/>
</dbReference>
<proteinExistence type="predicted"/>
<dbReference type="OrthoDB" id="645173at2"/>
<evidence type="ECO:0000313" key="5">
    <source>
        <dbReference type="Proteomes" id="UP000323994"/>
    </source>
</evidence>
<feature type="domain" description="FecR protein" evidence="2">
    <location>
        <begin position="147"/>
        <end position="236"/>
    </location>
</feature>
<gene>
    <name evidence="4" type="ORF">FEM33_13050</name>
</gene>
<keyword evidence="1" id="KW-0472">Membrane</keyword>
<dbReference type="InterPro" id="IPR006860">
    <property type="entry name" value="FecR"/>
</dbReference>
<dbReference type="Pfam" id="PF04773">
    <property type="entry name" value="FecR"/>
    <property type="match status" value="1"/>
</dbReference>
<dbReference type="Pfam" id="PF16344">
    <property type="entry name" value="FecR_C"/>
    <property type="match status" value="1"/>
</dbReference>
<dbReference type="PANTHER" id="PTHR30273">
    <property type="entry name" value="PERIPLASMIC SIGNAL SENSOR AND SIGMA FACTOR ACTIVATOR FECR-RELATED"/>
    <property type="match status" value="1"/>
</dbReference>
<keyword evidence="5" id="KW-1185">Reference proteome</keyword>
<organism evidence="4 5">
    <name type="scientific">Dyadobacter flavalbus</name>
    <dbReference type="NCBI Taxonomy" id="2579942"/>
    <lineage>
        <taxon>Bacteria</taxon>
        <taxon>Pseudomonadati</taxon>
        <taxon>Bacteroidota</taxon>
        <taxon>Cytophagia</taxon>
        <taxon>Cytophagales</taxon>
        <taxon>Spirosomataceae</taxon>
        <taxon>Dyadobacter</taxon>
    </lineage>
</organism>
<evidence type="ECO:0000313" key="4">
    <source>
        <dbReference type="EMBL" id="KAA6439202.1"/>
    </source>
</evidence>
<dbReference type="RefSeq" id="WP_139012453.1">
    <property type="nucleotide sequence ID" value="NZ_VBSN01000038.1"/>
</dbReference>
<dbReference type="EMBL" id="VBSN01000038">
    <property type="protein sequence ID" value="KAA6439202.1"/>
    <property type="molecule type" value="Genomic_DNA"/>
</dbReference>
<sequence>MADQQYNTIEELAADEGFRHWIMEPTQETDDFWHNWMDGNPERQLLAKQAKELVLAIDEAFRDDLTSQMLENEIQEITRKAELGKHTGRSEHDQFTRFPYWRAAAVFVLFSIIGLLYIQFPSFYQSADGGKEVQHTSGQFYTRTNHADKEMTVLLSDNSVATLMKGSSISYPKQFSGNERKVFLEGEAFFDVSRNPEKPFLVYTSETVTRVLGTSFRVKAFKKENTVMVLVKTGRVLVYPKNEYEAGQEKRQISGVVLAPNQQAVFSRTENRIQKSIVAHPELLTELSAHNEMIFEDKPVAQVFQSLEEIYGIVIVYDASVLSNCIINAQFTDESLKQRMNAICQAIGAGYEIQNNRIVISSKGCS</sequence>
<accession>A0A5M8QYW0</accession>
<keyword evidence="1" id="KW-1133">Transmembrane helix</keyword>
<comment type="caution">
    <text evidence="4">The sequence shown here is derived from an EMBL/GenBank/DDBJ whole genome shotgun (WGS) entry which is preliminary data.</text>
</comment>
<dbReference type="PIRSF" id="PIRSF018266">
    <property type="entry name" value="FecR"/>
    <property type="match status" value="1"/>
</dbReference>
<evidence type="ECO:0000259" key="2">
    <source>
        <dbReference type="Pfam" id="PF04773"/>
    </source>
</evidence>
<dbReference type="Gene3D" id="3.55.50.30">
    <property type="match status" value="1"/>
</dbReference>
<keyword evidence="1" id="KW-0812">Transmembrane</keyword>
<protein>
    <submittedName>
        <fullName evidence="4">FecR family protein</fullName>
    </submittedName>
</protein>
<dbReference type="AlphaFoldDB" id="A0A5M8QYW0"/>
<dbReference type="Gene3D" id="2.60.120.1440">
    <property type="match status" value="1"/>
</dbReference>
<dbReference type="Proteomes" id="UP000323994">
    <property type="component" value="Unassembled WGS sequence"/>
</dbReference>
<evidence type="ECO:0000259" key="3">
    <source>
        <dbReference type="Pfam" id="PF16344"/>
    </source>
</evidence>
<feature type="transmembrane region" description="Helical" evidence="1">
    <location>
        <begin position="99"/>
        <end position="118"/>
    </location>
</feature>